<evidence type="ECO:0000256" key="1">
    <source>
        <dbReference type="SAM" id="SignalP"/>
    </source>
</evidence>
<dbReference type="PANTHER" id="PTHR42852:SF18">
    <property type="entry name" value="CHROMOSOME UNDETERMINED SCAFFOLD_47, WHOLE GENOME SHOTGUN SEQUENCE"/>
    <property type="match status" value="1"/>
</dbReference>
<feature type="chain" id="PRO_5012390559" evidence="1">
    <location>
        <begin position="25"/>
        <end position="167"/>
    </location>
</feature>
<dbReference type="GO" id="GO:0016491">
    <property type="term" value="F:oxidoreductase activity"/>
    <property type="evidence" value="ECO:0007669"/>
    <property type="project" value="InterPro"/>
</dbReference>
<dbReference type="CDD" id="cd02966">
    <property type="entry name" value="TlpA_like_family"/>
    <property type="match status" value="1"/>
</dbReference>
<organism evidence="3 4">
    <name type="scientific">Crenothrix polyspora</name>
    <dbReference type="NCBI Taxonomy" id="360316"/>
    <lineage>
        <taxon>Bacteria</taxon>
        <taxon>Pseudomonadati</taxon>
        <taxon>Pseudomonadota</taxon>
        <taxon>Gammaproteobacteria</taxon>
        <taxon>Methylococcales</taxon>
        <taxon>Crenotrichaceae</taxon>
        <taxon>Crenothrix</taxon>
    </lineage>
</organism>
<dbReference type="InterPro" id="IPR000866">
    <property type="entry name" value="AhpC/TSA"/>
</dbReference>
<feature type="signal peptide" evidence="1">
    <location>
        <begin position="1"/>
        <end position="24"/>
    </location>
</feature>
<proteinExistence type="predicted"/>
<gene>
    <name evidence="3" type="ORF">CRENPOLYSF1_330010</name>
</gene>
<feature type="domain" description="Thioredoxin" evidence="2">
    <location>
        <begin position="25"/>
        <end position="166"/>
    </location>
</feature>
<dbReference type="InterPro" id="IPR013766">
    <property type="entry name" value="Thioredoxin_domain"/>
</dbReference>
<reference evidence="4" key="1">
    <citation type="submission" date="2017-02" db="EMBL/GenBank/DDBJ databases">
        <authorList>
            <person name="Daims H."/>
        </authorList>
    </citation>
    <scope>NUCLEOTIDE SEQUENCE [LARGE SCALE GENOMIC DNA]</scope>
</reference>
<dbReference type="AlphaFoldDB" id="A0A1R4H8W0"/>
<dbReference type="Gene3D" id="3.40.30.10">
    <property type="entry name" value="Glutaredoxin"/>
    <property type="match status" value="1"/>
</dbReference>
<dbReference type="Proteomes" id="UP000195667">
    <property type="component" value="Unassembled WGS sequence"/>
</dbReference>
<dbReference type="InterPro" id="IPR036249">
    <property type="entry name" value="Thioredoxin-like_sf"/>
</dbReference>
<dbReference type="SUPFAM" id="SSF52833">
    <property type="entry name" value="Thioredoxin-like"/>
    <property type="match status" value="1"/>
</dbReference>
<dbReference type="GO" id="GO:0016209">
    <property type="term" value="F:antioxidant activity"/>
    <property type="evidence" value="ECO:0007669"/>
    <property type="project" value="InterPro"/>
</dbReference>
<dbReference type="InterPro" id="IPR050553">
    <property type="entry name" value="Thioredoxin_ResA/DsbE_sf"/>
</dbReference>
<dbReference type="EMBL" id="FUKI01000108">
    <property type="protein sequence ID" value="SJM92698.1"/>
    <property type="molecule type" value="Genomic_DNA"/>
</dbReference>
<evidence type="ECO:0000259" key="2">
    <source>
        <dbReference type="PROSITE" id="PS51352"/>
    </source>
</evidence>
<dbReference type="RefSeq" id="WP_245807950.1">
    <property type="nucleotide sequence ID" value="NZ_FUKI01000108.1"/>
</dbReference>
<dbReference type="Pfam" id="PF00578">
    <property type="entry name" value="AhpC-TSA"/>
    <property type="match status" value="1"/>
</dbReference>
<keyword evidence="4" id="KW-1185">Reference proteome</keyword>
<keyword evidence="1" id="KW-0732">Signal</keyword>
<name>A0A1R4H8W0_9GAMM</name>
<evidence type="ECO:0000313" key="4">
    <source>
        <dbReference type="Proteomes" id="UP000195667"/>
    </source>
</evidence>
<sequence>MKLKTKKMPLLALAMLAITTSADATEIGQSAPQFTLPTLQQGQPTALKEKLGKVIYLDFWASWCAPCRTSFPLLNKLHEKLKAQGFEVIAVNLDEDKAKAEKFIQEIPVGFTVLHDSKGEWADQYVVESMPTSFIIDKKGVVQHIHHGFTATDIDELEKKVSELLAK</sequence>
<dbReference type="PROSITE" id="PS51352">
    <property type="entry name" value="THIOREDOXIN_2"/>
    <property type="match status" value="1"/>
</dbReference>
<accession>A0A1R4H8W0</accession>
<protein>
    <submittedName>
        <fullName evidence="3">Redoxin domain protein</fullName>
    </submittedName>
</protein>
<evidence type="ECO:0000313" key="3">
    <source>
        <dbReference type="EMBL" id="SJM92698.1"/>
    </source>
</evidence>
<dbReference type="PANTHER" id="PTHR42852">
    <property type="entry name" value="THIOL:DISULFIDE INTERCHANGE PROTEIN DSBE"/>
    <property type="match status" value="1"/>
</dbReference>